<reference evidence="3" key="1">
    <citation type="submission" date="2021-07" db="EMBL/GenBank/DDBJ databases">
        <authorList>
            <person name="Catto M.A."/>
            <person name="Jacobson A."/>
            <person name="Kennedy G."/>
            <person name="Labadie P."/>
            <person name="Hunt B.G."/>
            <person name="Srinivasan R."/>
        </authorList>
    </citation>
    <scope>NUCLEOTIDE SEQUENCE</scope>
    <source>
        <strain evidence="3">PL_HMW_Pooled</strain>
        <tissue evidence="3">Head</tissue>
    </source>
</reference>
<dbReference type="InterPro" id="IPR036397">
    <property type="entry name" value="RNaseH_sf"/>
</dbReference>
<name>A0AAE1H8T5_9NEOP</name>
<organism evidence="3 4">
    <name type="scientific">Frankliniella fusca</name>
    <dbReference type="NCBI Taxonomy" id="407009"/>
    <lineage>
        <taxon>Eukaryota</taxon>
        <taxon>Metazoa</taxon>
        <taxon>Ecdysozoa</taxon>
        <taxon>Arthropoda</taxon>
        <taxon>Hexapoda</taxon>
        <taxon>Insecta</taxon>
        <taxon>Pterygota</taxon>
        <taxon>Neoptera</taxon>
        <taxon>Paraneoptera</taxon>
        <taxon>Thysanoptera</taxon>
        <taxon>Terebrantia</taxon>
        <taxon>Thripoidea</taxon>
        <taxon>Thripidae</taxon>
        <taxon>Frankliniella</taxon>
    </lineage>
</organism>
<comment type="caution">
    <text evidence="3">The sequence shown here is derived from an EMBL/GenBank/DDBJ whole genome shotgun (WGS) entry which is preliminary data.</text>
</comment>
<reference evidence="3" key="2">
    <citation type="journal article" date="2023" name="BMC Genomics">
        <title>Pest status, molecular evolution, and epigenetic factors derived from the genome assembly of Frankliniella fusca, a thysanopteran phytovirus vector.</title>
        <authorList>
            <person name="Catto M.A."/>
            <person name="Labadie P.E."/>
            <person name="Jacobson A.L."/>
            <person name="Kennedy G.G."/>
            <person name="Srinivasan R."/>
            <person name="Hunt B.G."/>
        </authorList>
    </citation>
    <scope>NUCLEOTIDE SEQUENCE</scope>
    <source>
        <strain evidence="3">PL_HMW_Pooled</strain>
    </source>
</reference>
<dbReference type="SUPFAM" id="SSF53098">
    <property type="entry name" value="Ribonuclease H-like"/>
    <property type="match status" value="2"/>
</dbReference>
<dbReference type="GO" id="GO:0003676">
    <property type="term" value="F:nucleic acid binding"/>
    <property type="evidence" value="ECO:0007669"/>
    <property type="project" value="InterPro"/>
</dbReference>
<dbReference type="EMBL" id="JAHWGI010000643">
    <property type="protein sequence ID" value="KAK3916947.1"/>
    <property type="molecule type" value="Genomic_DNA"/>
</dbReference>
<dbReference type="PROSITE" id="PS50994">
    <property type="entry name" value="INTEGRASE"/>
    <property type="match status" value="1"/>
</dbReference>
<dbReference type="InterPro" id="IPR050951">
    <property type="entry name" value="Retrovirus_Pol_polyprotein"/>
</dbReference>
<sequence>MIRAQNTDPDIRPVLVGVQADRKPTPEEAASFSPSARALWLQYESLVLKDGLLYRRFEHQSGDPSRERLQLVLPRGKVKEVLSLYHDAPGSGSHFGVQKTLARVRDRFYWPGYSQDVQDHCAACIPCGAKNGPRRKPRAPLRIWQEGSVNGRWSIDLCGPLRQSVDGHRYCLVAVENFTGFPECVPLRTSKADEVARALVGIWCRYGAPRQIRTDQGRQFESELLAQVLEIFQVQRVRTCPGHPAANGRAERLIKTLKGALSKVQRVRTCPGHPAANGRAERLIKTLKGALSKVMQHSQTDWSRKIDPIMLVYRSAVHPGTKYSPAQLMFGRQLTLPADLATLPPAPYDFDRYDLRGYPDWLRNTLRELHGLARENSAWYARAMESNYDRNSTLVSFQPGDAVWFFNPRRTVGLTPKLQSPWEHGWQVEEMLNSVVARIVRNNKKKCVHVDRLVRAAEDAPCNFIAPCIQLLSGLVPGSIPGRGKAGGALLAAAEITGQPAA</sequence>
<dbReference type="Gene3D" id="3.30.420.10">
    <property type="entry name" value="Ribonuclease H-like superfamily/Ribonuclease H"/>
    <property type="match status" value="2"/>
</dbReference>
<dbReference type="Pfam" id="PF17921">
    <property type="entry name" value="Integrase_H2C2"/>
    <property type="match status" value="1"/>
</dbReference>
<dbReference type="Gene3D" id="1.10.340.70">
    <property type="match status" value="1"/>
</dbReference>
<dbReference type="InterPro" id="IPR012337">
    <property type="entry name" value="RNaseH-like_sf"/>
</dbReference>
<dbReference type="FunFam" id="3.30.420.10:FF:000032">
    <property type="entry name" value="Retrovirus-related Pol polyprotein from transposon 297-like Protein"/>
    <property type="match status" value="1"/>
</dbReference>
<evidence type="ECO:0000259" key="2">
    <source>
        <dbReference type="PROSITE" id="PS50994"/>
    </source>
</evidence>
<dbReference type="GO" id="GO:0015074">
    <property type="term" value="P:DNA integration"/>
    <property type="evidence" value="ECO:0007669"/>
    <property type="project" value="InterPro"/>
</dbReference>
<dbReference type="Pfam" id="PF00665">
    <property type="entry name" value="rve"/>
    <property type="match status" value="1"/>
</dbReference>
<keyword evidence="4" id="KW-1185">Reference proteome</keyword>
<dbReference type="PANTHER" id="PTHR37984:SF15">
    <property type="entry name" value="INTEGRASE CATALYTIC DOMAIN-CONTAINING PROTEIN"/>
    <property type="match status" value="1"/>
</dbReference>
<gene>
    <name evidence="3" type="ORF">KUF71_025992</name>
</gene>
<evidence type="ECO:0000256" key="1">
    <source>
        <dbReference type="ARBA" id="ARBA00012493"/>
    </source>
</evidence>
<dbReference type="PANTHER" id="PTHR37984">
    <property type="entry name" value="PROTEIN CBG26694"/>
    <property type="match status" value="1"/>
</dbReference>
<dbReference type="GO" id="GO:0003964">
    <property type="term" value="F:RNA-directed DNA polymerase activity"/>
    <property type="evidence" value="ECO:0007669"/>
    <property type="project" value="UniProtKB-EC"/>
</dbReference>
<protein>
    <recommendedName>
        <fullName evidence="1">RNA-directed DNA polymerase</fullName>
        <ecNumber evidence="1">2.7.7.49</ecNumber>
    </recommendedName>
</protein>
<dbReference type="InterPro" id="IPR041588">
    <property type="entry name" value="Integrase_H2C2"/>
</dbReference>
<evidence type="ECO:0000313" key="3">
    <source>
        <dbReference type="EMBL" id="KAK3916947.1"/>
    </source>
</evidence>
<proteinExistence type="predicted"/>
<dbReference type="FunFam" id="1.10.340.70:FF:000001">
    <property type="entry name" value="Retrovirus-related Pol polyprotein from transposon gypsy-like Protein"/>
    <property type="match status" value="1"/>
</dbReference>
<feature type="domain" description="Integrase catalytic" evidence="2">
    <location>
        <begin position="136"/>
        <end position="333"/>
    </location>
</feature>
<dbReference type="EC" id="2.7.7.49" evidence="1"/>
<dbReference type="Proteomes" id="UP001219518">
    <property type="component" value="Unassembled WGS sequence"/>
</dbReference>
<accession>A0AAE1H8T5</accession>
<dbReference type="InterPro" id="IPR001584">
    <property type="entry name" value="Integrase_cat-core"/>
</dbReference>
<evidence type="ECO:0000313" key="4">
    <source>
        <dbReference type="Proteomes" id="UP001219518"/>
    </source>
</evidence>
<dbReference type="AlphaFoldDB" id="A0AAE1H8T5"/>